<dbReference type="Pfam" id="PF00873">
    <property type="entry name" value="ACR_tran"/>
    <property type="match status" value="1"/>
</dbReference>
<dbReference type="InterPro" id="IPR001036">
    <property type="entry name" value="Acrflvin-R"/>
</dbReference>
<dbReference type="PANTHER" id="PTHR32063">
    <property type="match status" value="1"/>
</dbReference>
<organism evidence="1 2">
    <name type="scientific">Kryptobacter tengchongensis</name>
    <dbReference type="NCBI Taxonomy" id="1643429"/>
    <lineage>
        <taxon>Bacteria</taxon>
        <taxon>Pseudomonadati</taxon>
        <taxon>Candidatus Kryptoniota</taxon>
        <taxon>Candidatus Kryptobacter</taxon>
    </lineage>
</organism>
<accession>A0A656DBL4</accession>
<evidence type="ECO:0000313" key="2">
    <source>
        <dbReference type="Proteomes" id="UP000243065"/>
    </source>
</evidence>
<gene>
    <name evidence="1" type="ORF">JGI24_01807</name>
</gene>
<dbReference type="Gene3D" id="3.30.70.1430">
    <property type="entry name" value="Multidrug efflux transporter AcrB pore domain"/>
    <property type="match status" value="1"/>
</dbReference>
<sequence length="97" mass="10513">MTTSYPGANPEIVESQITEPLEESISGIAGIRTLTSVSSYGRSTIRVEFTVDQDLESAANDVRDRVSRAMRLLPPDVDPPVVQKADADAFPIIVLKP</sequence>
<dbReference type="GO" id="GO:0005886">
    <property type="term" value="C:plasma membrane"/>
    <property type="evidence" value="ECO:0007669"/>
    <property type="project" value="TreeGrafter"/>
</dbReference>
<dbReference type="Proteomes" id="UP000243065">
    <property type="component" value="Unassembled WGS sequence"/>
</dbReference>
<dbReference type="EMBL" id="CZVU01000151">
    <property type="protein sequence ID" value="CUT05974.1"/>
    <property type="molecule type" value="Genomic_DNA"/>
</dbReference>
<protein>
    <submittedName>
        <fullName evidence="1">AcrB/AcrD/AcrF family protein</fullName>
    </submittedName>
</protein>
<proteinExistence type="predicted"/>
<dbReference type="AlphaFoldDB" id="A0A656DBL4"/>
<reference evidence="1 2" key="1">
    <citation type="submission" date="2015-11" db="EMBL/GenBank/DDBJ databases">
        <authorList>
            <person name="Varghese N."/>
        </authorList>
    </citation>
    <scope>NUCLEOTIDE SEQUENCE [LARGE SCALE GENOMIC DNA]</scope>
    <source>
        <strain evidence="1 2">JGI-24</strain>
    </source>
</reference>
<evidence type="ECO:0000313" key="1">
    <source>
        <dbReference type="EMBL" id="CUT05974.1"/>
    </source>
</evidence>
<name>A0A656DBL4_KRYT1</name>
<dbReference type="GO" id="GO:0042910">
    <property type="term" value="F:xenobiotic transmembrane transporter activity"/>
    <property type="evidence" value="ECO:0007669"/>
    <property type="project" value="TreeGrafter"/>
</dbReference>
<keyword evidence="2" id="KW-1185">Reference proteome</keyword>
<dbReference type="SUPFAM" id="SSF82693">
    <property type="entry name" value="Multidrug efflux transporter AcrB pore domain, PN1, PN2, PC1 and PC2 subdomains"/>
    <property type="match status" value="1"/>
</dbReference>
<dbReference type="PANTHER" id="PTHR32063:SF28">
    <property type="entry name" value="BLR2861 PROTEIN"/>
    <property type="match status" value="1"/>
</dbReference>